<evidence type="ECO:0000256" key="7">
    <source>
        <dbReference type="ARBA" id="ARBA00022728"/>
    </source>
</evidence>
<evidence type="ECO:0000256" key="16">
    <source>
        <dbReference type="PROSITE-ProRule" id="PRU00723"/>
    </source>
</evidence>
<dbReference type="PANTHER" id="PTHR14089">
    <property type="entry name" value="PRE-MRNA-SPLICING FACTOR RBM22"/>
    <property type="match status" value="1"/>
</dbReference>
<dbReference type="GO" id="GO:0006397">
    <property type="term" value="P:mRNA processing"/>
    <property type="evidence" value="ECO:0007669"/>
    <property type="project" value="UniProtKB-KW"/>
</dbReference>
<dbReference type="OrthoDB" id="10251848at2759"/>
<evidence type="ECO:0000256" key="1">
    <source>
        <dbReference type="ARBA" id="ARBA00004123"/>
    </source>
</evidence>
<dbReference type="PROSITE" id="PS50102">
    <property type="entry name" value="RRM"/>
    <property type="match status" value="1"/>
</dbReference>
<feature type="compositionally biased region" description="Acidic residues" evidence="17">
    <location>
        <begin position="256"/>
        <end position="277"/>
    </location>
</feature>
<keyword evidence="11" id="KW-0508">mRNA splicing</keyword>
<feature type="domain" description="RRM" evidence="18">
    <location>
        <begin position="137"/>
        <end position="212"/>
    </location>
</feature>
<evidence type="ECO:0000256" key="9">
    <source>
        <dbReference type="ARBA" id="ARBA00022833"/>
    </source>
</evidence>
<dbReference type="SMART" id="SM00360">
    <property type="entry name" value="RRM"/>
    <property type="match status" value="1"/>
</dbReference>
<evidence type="ECO:0000256" key="5">
    <source>
        <dbReference type="ARBA" id="ARBA00022664"/>
    </source>
</evidence>
<reference evidence="20" key="2">
    <citation type="submission" date="2021-01" db="EMBL/GenBank/DDBJ databases">
        <authorList>
            <person name="Schikora-Tamarit M.A."/>
        </authorList>
    </citation>
    <scope>NUCLEOTIDE SEQUENCE</scope>
    <source>
        <strain evidence="20">CBS6341</strain>
    </source>
</reference>
<protein>
    <recommendedName>
        <fullName evidence="4">Pre-mRNA-splicing factor CWC2</fullName>
    </recommendedName>
</protein>
<dbReference type="GO" id="GO:0000974">
    <property type="term" value="C:Prp19 complex"/>
    <property type="evidence" value="ECO:0007669"/>
    <property type="project" value="TreeGrafter"/>
</dbReference>
<sequence>MSDDIANLMLRPARQQISLEELESDELPPQNGIVFNIWFQKWSGGGGSNNQISKAKHKVNIEKDTGFTNVTKDKNNPYICLYYAKGICVKGKNCQYLHRIPQDDDFWPQTVDCFGREKFSEYREDMSGIGSFNNVNKTLYIGGSLIIKSNFHDLINENFKKFGKIDKINVINNKNCCFVSYKNESNAQFAKEAMMGQSLYGEDIMVIKWANEDPNPIAKNLKKRQLEQDTNDMIKNLLSNFDGKSKQQKILPSEIDASEAEIEEPEEDDQSNDEPEEIEIKQIEQPSQKTLLNNTDLSYLKFLKRPEIKPRRSLINAYDSDSD</sequence>
<keyword evidence="21" id="KW-1185">Reference proteome</keyword>
<evidence type="ECO:0000256" key="8">
    <source>
        <dbReference type="ARBA" id="ARBA00022771"/>
    </source>
</evidence>
<dbReference type="PROSITE" id="PS50103">
    <property type="entry name" value="ZF_C3H1"/>
    <property type="match status" value="1"/>
</dbReference>
<dbReference type="GO" id="GO:0008270">
    <property type="term" value="F:zinc ion binding"/>
    <property type="evidence" value="ECO:0007669"/>
    <property type="project" value="UniProtKB-KW"/>
</dbReference>
<evidence type="ECO:0000313" key="21">
    <source>
        <dbReference type="Proteomes" id="UP000769528"/>
    </source>
</evidence>
<evidence type="ECO:0000256" key="6">
    <source>
        <dbReference type="ARBA" id="ARBA00022723"/>
    </source>
</evidence>
<evidence type="ECO:0000256" key="15">
    <source>
        <dbReference type="PROSITE-ProRule" id="PRU00176"/>
    </source>
</evidence>
<keyword evidence="8 16" id="KW-0863">Zinc-finger</keyword>
<evidence type="ECO:0000259" key="19">
    <source>
        <dbReference type="PROSITE" id="PS50103"/>
    </source>
</evidence>
<evidence type="ECO:0000256" key="11">
    <source>
        <dbReference type="ARBA" id="ARBA00023187"/>
    </source>
</evidence>
<dbReference type="EMBL" id="JAEUBF010000853">
    <property type="protein sequence ID" value="KAH3674494.1"/>
    <property type="molecule type" value="Genomic_DNA"/>
</dbReference>
<dbReference type="InterPro" id="IPR032297">
    <property type="entry name" value="Torus"/>
</dbReference>
<dbReference type="InterPro" id="IPR000571">
    <property type="entry name" value="Znf_CCCH"/>
</dbReference>
<evidence type="ECO:0000256" key="12">
    <source>
        <dbReference type="ARBA" id="ARBA00023242"/>
    </source>
</evidence>
<feature type="domain" description="C3H1-type" evidence="19">
    <location>
        <begin position="74"/>
        <end position="101"/>
    </location>
</feature>
<keyword evidence="7" id="KW-0747">Spliceosome</keyword>
<dbReference type="GO" id="GO:0071007">
    <property type="term" value="C:U2-type catalytic step 2 spliceosome"/>
    <property type="evidence" value="ECO:0007669"/>
    <property type="project" value="TreeGrafter"/>
</dbReference>
<evidence type="ECO:0000256" key="4">
    <source>
        <dbReference type="ARBA" id="ARBA00017295"/>
    </source>
</evidence>
<feature type="zinc finger region" description="C3H1-type" evidence="16">
    <location>
        <begin position="74"/>
        <end position="101"/>
    </location>
</feature>
<dbReference type="Pfam" id="PF00076">
    <property type="entry name" value="RRM_1"/>
    <property type="match status" value="1"/>
</dbReference>
<comment type="subcellular location">
    <subcellularLocation>
        <location evidence="1">Nucleus</location>
    </subcellularLocation>
</comment>
<dbReference type="PANTHER" id="PTHR14089:SF2">
    <property type="entry name" value="PRE-MRNA-SPLICING FACTOR CWC2"/>
    <property type="match status" value="1"/>
</dbReference>
<dbReference type="SUPFAM" id="SSF54928">
    <property type="entry name" value="RNA-binding domain, RBD"/>
    <property type="match status" value="1"/>
</dbReference>
<dbReference type="GO" id="GO:0036002">
    <property type="term" value="F:pre-mRNA binding"/>
    <property type="evidence" value="ECO:0007669"/>
    <property type="project" value="TreeGrafter"/>
</dbReference>
<dbReference type="AlphaFoldDB" id="A0A9P8TD95"/>
<keyword evidence="9 16" id="KW-0862">Zinc</keyword>
<evidence type="ECO:0000256" key="13">
    <source>
        <dbReference type="ARBA" id="ARBA00023306"/>
    </source>
</evidence>
<keyword evidence="12" id="KW-0539">Nucleus</keyword>
<organism evidence="20 21">
    <name type="scientific">Wickerhamomyces mucosus</name>
    <dbReference type="NCBI Taxonomy" id="1378264"/>
    <lineage>
        <taxon>Eukaryota</taxon>
        <taxon>Fungi</taxon>
        <taxon>Dikarya</taxon>
        <taxon>Ascomycota</taxon>
        <taxon>Saccharomycotina</taxon>
        <taxon>Saccharomycetes</taxon>
        <taxon>Phaffomycetales</taxon>
        <taxon>Wickerhamomycetaceae</taxon>
        <taxon>Wickerhamomyces</taxon>
    </lineage>
</organism>
<accession>A0A9P8TD95</accession>
<keyword evidence="6 16" id="KW-0479">Metal-binding</keyword>
<name>A0A9P8TD95_9ASCO</name>
<dbReference type="SUPFAM" id="SSF90229">
    <property type="entry name" value="CCCH zinc finger"/>
    <property type="match status" value="1"/>
</dbReference>
<evidence type="ECO:0000259" key="18">
    <source>
        <dbReference type="PROSITE" id="PS50102"/>
    </source>
</evidence>
<comment type="caution">
    <text evidence="20">The sequence shown here is derived from an EMBL/GenBank/DDBJ whole genome shotgun (WGS) entry which is preliminary data.</text>
</comment>
<evidence type="ECO:0000256" key="10">
    <source>
        <dbReference type="ARBA" id="ARBA00022884"/>
    </source>
</evidence>
<dbReference type="InterPro" id="IPR035979">
    <property type="entry name" value="RBD_domain_sf"/>
</dbReference>
<dbReference type="Pfam" id="PF16131">
    <property type="entry name" value="Torus"/>
    <property type="match status" value="1"/>
</dbReference>
<gene>
    <name evidence="20" type="ORF">WICMUC_003332</name>
</gene>
<dbReference type="Proteomes" id="UP000769528">
    <property type="component" value="Unassembled WGS sequence"/>
</dbReference>
<dbReference type="GO" id="GO:0008380">
    <property type="term" value="P:RNA splicing"/>
    <property type="evidence" value="ECO:0007669"/>
    <property type="project" value="UniProtKB-KW"/>
</dbReference>
<dbReference type="GO" id="GO:0017070">
    <property type="term" value="F:U6 snRNA binding"/>
    <property type="evidence" value="ECO:0007669"/>
    <property type="project" value="TreeGrafter"/>
</dbReference>
<comment type="subunit">
    <text evidence="3">Associated with the spliceosome.</text>
</comment>
<keyword evidence="13" id="KW-0131">Cell cycle</keyword>
<evidence type="ECO:0000256" key="14">
    <source>
        <dbReference type="ARBA" id="ARBA00025224"/>
    </source>
</evidence>
<keyword evidence="5" id="KW-0507">mRNA processing</keyword>
<dbReference type="InterPro" id="IPR036855">
    <property type="entry name" value="Znf_CCCH_sf"/>
</dbReference>
<dbReference type="GO" id="GO:0071006">
    <property type="term" value="C:U2-type catalytic step 1 spliceosome"/>
    <property type="evidence" value="ECO:0007669"/>
    <property type="project" value="TreeGrafter"/>
</dbReference>
<dbReference type="InterPro" id="IPR039171">
    <property type="entry name" value="Cwc2/Slt11"/>
</dbReference>
<feature type="region of interest" description="Disordered" evidence="17">
    <location>
        <begin position="245"/>
        <end position="289"/>
    </location>
</feature>
<evidence type="ECO:0000313" key="20">
    <source>
        <dbReference type="EMBL" id="KAH3674494.1"/>
    </source>
</evidence>
<proteinExistence type="inferred from homology"/>
<evidence type="ECO:0000256" key="17">
    <source>
        <dbReference type="SAM" id="MobiDB-lite"/>
    </source>
</evidence>
<comment type="function">
    <text evidence="14">Involved in the first step of pre-mRNA splicing. Required for cell growth and cell cycle control. Plays a role in the levels of the U1, U4, U5 and U6 snRNAs and the maintenance of the U4/U6 snRNA complex. May provide the link between the 'nineteen complex' NTC spliceosome protein complex and the spliceosome through the U6 snRNA. Associates predominantly with U6 snRNAs in assembled active spliceosomes. Binds directly to the internal stem-loop (ISL) domain of the U6 snRNA and to the pre-mRNA intron near the 5' splice site during the activation and catalytic phases of the spliceosome cycle.</text>
</comment>
<evidence type="ECO:0000256" key="3">
    <source>
        <dbReference type="ARBA" id="ARBA00011524"/>
    </source>
</evidence>
<dbReference type="Gene3D" id="3.30.70.330">
    <property type="match status" value="1"/>
</dbReference>
<dbReference type="InterPro" id="IPR000504">
    <property type="entry name" value="RRM_dom"/>
</dbReference>
<dbReference type="InterPro" id="IPR012677">
    <property type="entry name" value="Nucleotide-bd_a/b_plait_sf"/>
</dbReference>
<reference evidence="20" key="1">
    <citation type="journal article" date="2021" name="Open Biol.">
        <title>Shared evolutionary footprints suggest mitochondrial oxidative damage underlies multiple complex I losses in fungi.</title>
        <authorList>
            <person name="Schikora-Tamarit M.A."/>
            <person name="Marcet-Houben M."/>
            <person name="Nosek J."/>
            <person name="Gabaldon T."/>
        </authorList>
    </citation>
    <scope>NUCLEOTIDE SEQUENCE</scope>
    <source>
        <strain evidence="20">CBS6341</strain>
    </source>
</reference>
<evidence type="ECO:0000256" key="2">
    <source>
        <dbReference type="ARBA" id="ARBA00008024"/>
    </source>
</evidence>
<keyword evidence="10 15" id="KW-0694">RNA-binding</keyword>
<comment type="similarity">
    <text evidence="2">Belongs to the RRM CWC2 family.</text>
</comment>